<evidence type="ECO:0000313" key="4">
    <source>
        <dbReference type="EMBL" id="EEN55257.1"/>
    </source>
</evidence>
<feature type="domain" description="NXPE C-terminal" evidence="3">
    <location>
        <begin position="293"/>
        <end position="515"/>
    </location>
</feature>
<dbReference type="PANTHER" id="PTHR16165">
    <property type="entry name" value="NXPE FAMILY MEMBER"/>
    <property type="match status" value="1"/>
</dbReference>
<protein>
    <recommendedName>
        <fullName evidence="3">NXPE C-terminal domain-containing protein</fullName>
    </recommendedName>
</protein>
<dbReference type="InParanoid" id="C3YWL3"/>
<dbReference type="EMBL" id="GG666561">
    <property type="protein sequence ID" value="EEN55257.1"/>
    <property type="molecule type" value="Genomic_DNA"/>
</dbReference>
<dbReference type="InterPro" id="IPR013783">
    <property type="entry name" value="Ig-like_fold"/>
</dbReference>
<evidence type="ECO:0000256" key="2">
    <source>
        <dbReference type="SAM" id="MobiDB-lite"/>
    </source>
</evidence>
<feature type="compositionally biased region" description="Polar residues" evidence="2">
    <location>
        <begin position="1"/>
        <end position="10"/>
    </location>
</feature>
<dbReference type="InterPro" id="IPR057106">
    <property type="entry name" value="NXPE4_C"/>
</dbReference>
<evidence type="ECO:0000259" key="3">
    <source>
        <dbReference type="Pfam" id="PF24536"/>
    </source>
</evidence>
<comment type="similarity">
    <text evidence="1">Belongs to the NXPE family.</text>
</comment>
<dbReference type="PANTHER" id="PTHR16165:SF5">
    <property type="entry name" value="NXPE FAMILY MEMBER 3"/>
    <property type="match status" value="1"/>
</dbReference>
<organism>
    <name type="scientific">Branchiostoma floridae</name>
    <name type="common">Florida lancelet</name>
    <name type="synonym">Amphioxus</name>
    <dbReference type="NCBI Taxonomy" id="7739"/>
    <lineage>
        <taxon>Eukaryota</taxon>
        <taxon>Metazoa</taxon>
        <taxon>Chordata</taxon>
        <taxon>Cephalochordata</taxon>
        <taxon>Leptocardii</taxon>
        <taxon>Amphioxiformes</taxon>
        <taxon>Branchiostomatidae</taxon>
        <taxon>Branchiostoma</taxon>
    </lineage>
</organism>
<accession>C3YWL3</accession>
<name>C3YWL3_BRAFL</name>
<dbReference type="Gene3D" id="2.60.40.10">
    <property type="entry name" value="Immunoglobulins"/>
    <property type="match status" value="1"/>
</dbReference>
<dbReference type="eggNOG" id="ENOG502QUD6">
    <property type="taxonomic scope" value="Eukaryota"/>
</dbReference>
<dbReference type="Pfam" id="PF06312">
    <property type="entry name" value="Neurexophilin"/>
    <property type="match status" value="1"/>
</dbReference>
<dbReference type="Pfam" id="PF24536">
    <property type="entry name" value="NXPE4_C"/>
    <property type="match status" value="1"/>
</dbReference>
<proteinExistence type="inferred from homology"/>
<feature type="region of interest" description="Disordered" evidence="2">
    <location>
        <begin position="1"/>
        <end position="31"/>
    </location>
</feature>
<dbReference type="InterPro" id="IPR026845">
    <property type="entry name" value="NXPH/NXPE"/>
</dbReference>
<reference evidence="4" key="1">
    <citation type="journal article" date="2008" name="Nature">
        <title>The amphioxus genome and the evolution of the chordate karyotype.</title>
        <authorList>
            <consortium name="US DOE Joint Genome Institute (JGI-PGF)"/>
            <person name="Putnam N.H."/>
            <person name="Butts T."/>
            <person name="Ferrier D.E.K."/>
            <person name="Furlong R.F."/>
            <person name="Hellsten U."/>
            <person name="Kawashima T."/>
            <person name="Robinson-Rechavi M."/>
            <person name="Shoguchi E."/>
            <person name="Terry A."/>
            <person name="Yu J.-K."/>
            <person name="Benito-Gutierrez E.L."/>
            <person name="Dubchak I."/>
            <person name="Garcia-Fernandez J."/>
            <person name="Gibson-Brown J.J."/>
            <person name="Grigoriev I.V."/>
            <person name="Horton A.C."/>
            <person name="de Jong P.J."/>
            <person name="Jurka J."/>
            <person name="Kapitonov V.V."/>
            <person name="Kohara Y."/>
            <person name="Kuroki Y."/>
            <person name="Lindquist E."/>
            <person name="Lucas S."/>
            <person name="Osoegawa K."/>
            <person name="Pennacchio L.A."/>
            <person name="Salamov A.A."/>
            <person name="Satou Y."/>
            <person name="Sauka-Spengler T."/>
            <person name="Schmutz J."/>
            <person name="Shin-I T."/>
            <person name="Toyoda A."/>
            <person name="Bronner-Fraser M."/>
            <person name="Fujiyama A."/>
            <person name="Holland L.Z."/>
            <person name="Holland P.W.H."/>
            <person name="Satoh N."/>
            <person name="Rokhsar D.S."/>
        </authorList>
    </citation>
    <scope>NUCLEOTIDE SEQUENCE [LARGE SCALE GENOMIC DNA]</scope>
    <source>
        <strain evidence="4">S238N-H82</strain>
        <tissue evidence="4">Testes</tissue>
    </source>
</reference>
<sequence length="518" mass="58682">MQNDTLNSRQPLRLPAFRENELVQDEPMEEETSPLEAEAIYPDIPAEDLQSPTEQVTREQVTHPHYTKFTVLNSDRLYRQGDVLTAVVQARDASGRPKTYGGDFFRAKLVSVRPREASSAGHVTDHGNGTYTVQFPLYWAGDARVSVQLVHPSEAVKVLRRVRDVPAKRSFTCMFIDTKNGDREKRPCFTAQPPELPPERLCDFSRHEANGTWFCEKPESLPCDAIVACRREVSLKTDQSTILVPYVDTELEQDAPVVINVKESEQPLLDRLPECSGQAPDVMTNGYWSGNGWNSTVCKVRQFTRTDMRRCVANKTLYLQGDSTIRKWFQWFAGKEQSRHKGSLKGGPAILSDKDSNSVVTYRAHGLPVLGSEWMNISKIRYIADELDSIKGGPDTLIVLGLGAQFTTEPIEMFRARLFAIQNAIRRLLQRSPGTRVFVRTGTTRDHKSQRLYLRGSDWLAYQIVEEIRQIFGPDRNAVVLDTWDMSVCQWGVENLHNGTAMMDAQMNMFLSHICPKA</sequence>
<dbReference type="SUPFAM" id="SSF81296">
    <property type="entry name" value="E set domains"/>
    <property type="match status" value="1"/>
</dbReference>
<feature type="compositionally biased region" description="Acidic residues" evidence="2">
    <location>
        <begin position="22"/>
        <end position="31"/>
    </location>
</feature>
<gene>
    <name evidence="4" type="ORF">BRAFLDRAFT_275187</name>
</gene>
<evidence type="ECO:0000256" key="1">
    <source>
        <dbReference type="ARBA" id="ARBA00005431"/>
    </source>
</evidence>
<dbReference type="AlphaFoldDB" id="C3YWL3"/>
<dbReference type="InterPro" id="IPR014756">
    <property type="entry name" value="Ig_E-set"/>
</dbReference>